<dbReference type="EMBL" id="VOAH01000010">
    <property type="protein sequence ID" value="TVP40008.1"/>
    <property type="molecule type" value="Genomic_DNA"/>
</dbReference>
<evidence type="ECO:0000313" key="1">
    <source>
        <dbReference type="EMBL" id="TVP40008.1"/>
    </source>
</evidence>
<proteinExistence type="predicted"/>
<protein>
    <submittedName>
        <fullName evidence="1">Uncharacterized protein</fullName>
    </submittedName>
</protein>
<gene>
    <name evidence="1" type="ORF">NARC_100070</name>
</gene>
<reference evidence="1 2" key="1">
    <citation type="journal article" date="2019" name="Front. Microbiol.">
        <title>Ammonia Oxidation by the Arctic Terrestrial Thaumarchaeote Candidatus Nitrosocosmicus arcticus Is Stimulated by Increasing Temperatures.</title>
        <authorList>
            <person name="Alves R.J.E."/>
            <person name="Kerou M."/>
            <person name="Zappe A."/>
            <person name="Bittner R."/>
            <person name="Abby S.S."/>
            <person name="Schmidt H.A."/>
            <person name="Pfeifer K."/>
            <person name="Schleper C."/>
        </authorList>
    </citation>
    <scope>NUCLEOTIDE SEQUENCE [LARGE SCALE GENOMIC DNA]</scope>
    <source>
        <strain evidence="1 2">Kfb</strain>
    </source>
</reference>
<name>A0A557STT9_9ARCH</name>
<dbReference type="OrthoDB" id="11650at2157"/>
<accession>A0A557STT9</accession>
<dbReference type="Proteomes" id="UP000315289">
    <property type="component" value="Unassembled WGS sequence"/>
</dbReference>
<evidence type="ECO:0000313" key="2">
    <source>
        <dbReference type="Proteomes" id="UP000315289"/>
    </source>
</evidence>
<sequence>MDPVHNNNIVHELYKLCTVVLPEKATWSIDELHSHINSNKSVEKSHSFQTLKKELKRLEGNGAIILVDEYRSINLIGPKLSELLDDRVSKI</sequence>
<dbReference type="RefSeq" id="WP_144732349.1">
    <property type="nucleotide sequence ID" value="NZ_ML675586.1"/>
</dbReference>
<keyword evidence="2" id="KW-1185">Reference proteome</keyword>
<organism evidence="1 2">
    <name type="scientific">Candidatus Nitrosocosmicus arcticus</name>
    <dbReference type="NCBI Taxonomy" id="2035267"/>
    <lineage>
        <taxon>Archaea</taxon>
        <taxon>Nitrososphaerota</taxon>
        <taxon>Nitrososphaeria</taxon>
        <taxon>Nitrososphaerales</taxon>
        <taxon>Nitrososphaeraceae</taxon>
        <taxon>Candidatus Nitrosocosmicus</taxon>
    </lineage>
</organism>
<dbReference type="AlphaFoldDB" id="A0A557STT9"/>
<comment type="caution">
    <text evidence="1">The sequence shown here is derived from an EMBL/GenBank/DDBJ whole genome shotgun (WGS) entry which is preliminary data.</text>
</comment>